<evidence type="ECO:0000256" key="3">
    <source>
        <dbReference type="ARBA" id="ARBA00022473"/>
    </source>
</evidence>
<dbReference type="PROSITE" id="PS51910">
    <property type="entry name" value="GH18_2"/>
    <property type="match status" value="1"/>
</dbReference>
<feature type="non-terminal residue" evidence="10">
    <location>
        <position position="443"/>
    </location>
</feature>
<dbReference type="PANTHER" id="PTHR11177">
    <property type="entry name" value="CHITINASE"/>
    <property type="match status" value="1"/>
</dbReference>
<dbReference type="InterPro" id="IPR017853">
    <property type="entry name" value="GH"/>
</dbReference>
<dbReference type="Proteomes" id="UP001200034">
    <property type="component" value="Unassembled WGS sequence"/>
</dbReference>
<organism evidence="10 11">
    <name type="scientific">Drosophila rubida</name>
    <dbReference type="NCBI Taxonomy" id="30044"/>
    <lineage>
        <taxon>Eukaryota</taxon>
        <taxon>Metazoa</taxon>
        <taxon>Ecdysozoa</taxon>
        <taxon>Arthropoda</taxon>
        <taxon>Hexapoda</taxon>
        <taxon>Insecta</taxon>
        <taxon>Pterygota</taxon>
        <taxon>Neoptera</taxon>
        <taxon>Endopterygota</taxon>
        <taxon>Diptera</taxon>
        <taxon>Brachycera</taxon>
        <taxon>Muscomorpha</taxon>
        <taxon>Ephydroidea</taxon>
        <taxon>Drosophilidae</taxon>
        <taxon>Drosophila</taxon>
    </lineage>
</organism>
<dbReference type="AlphaFoldDB" id="A0AAD4K4Z1"/>
<proteinExistence type="inferred from homology"/>
<evidence type="ECO:0000259" key="9">
    <source>
        <dbReference type="PROSITE" id="PS51910"/>
    </source>
</evidence>
<keyword evidence="11" id="KW-1185">Reference proteome</keyword>
<dbReference type="GO" id="GO:0005975">
    <property type="term" value="P:carbohydrate metabolic process"/>
    <property type="evidence" value="ECO:0007669"/>
    <property type="project" value="InterPro"/>
</dbReference>
<dbReference type="FunFam" id="3.10.50.10:FF:000007">
    <property type="entry name" value="chitinase-like protein Idgf4"/>
    <property type="match status" value="1"/>
</dbReference>
<feature type="domain" description="GH18" evidence="9">
    <location>
        <begin position="26"/>
        <end position="443"/>
    </location>
</feature>
<protein>
    <recommendedName>
        <fullName evidence="9">GH18 domain-containing protein</fullName>
    </recommendedName>
</protein>
<evidence type="ECO:0000256" key="5">
    <source>
        <dbReference type="ARBA" id="ARBA00022729"/>
    </source>
</evidence>
<comment type="caution">
    <text evidence="10">The sequence shown here is derived from an EMBL/GenBank/DDBJ whole genome shotgun (WGS) entry which is preliminary data.</text>
</comment>
<dbReference type="CDD" id="cd02873">
    <property type="entry name" value="GH18_IDGF"/>
    <property type="match status" value="1"/>
</dbReference>
<evidence type="ECO:0000256" key="6">
    <source>
        <dbReference type="ARBA" id="ARBA00023157"/>
    </source>
</evidence>
<keyword evidence="5 8" id="KW-0732">Signal</keyword>
<dbReference type="Pfam" id="PF00704">
    <property type="entry name" value="Glyco_hydro_18"/>
    <property type="match status" value="1"/>
</dbReference>
<evidence type="ECO:0000313" key="10">
    <source>
        <dbReference type="EMBL" id="KAH8377548.1"/>
    </source>
</evidence>
<keyword evidence="4" id="KW-0964">Secreted</keyword>
<dbReference type="SMART" id="SM00636">
    <property type="entry name" value="Glyco_18"/>
    <property type="match status" value="1"/>
</dbReference>
<dbReference type="InterPro" id="IPR011583">
    <property type="entry name" value="Chitinase_II/V-like_cat"/>
</dbReference>
<evidence type="ECO:0000256" key="4">
    <source>
        <dbReference type="ARBA" id="ARBA00022525"/>
    </source>
</evidence>
<dbReference type="GO" id="GO:0008061">
    <property type="term" value="F:chitin binding"/>
    <property type="evidence" value="ECO:0007669"/>
    <property type="project" value="InterPro"/>
</dbReference>
<gene>
    <name evidence="10" type="ORF">KR093_005905</name>
</gene>
<evidence type="ECO:0000313" key="11">
    <source>
        <dbReference type="Proteomes" id="UP001200034"/>
    </source>
</evidence>
<dbReference type="SUPFAM" id="SSF54556">
    <property type="entry name" value="Chitinase insertion domain"/>
    <property type="match status" value="1"/>
</dbReference>
<dbReference type="SUPFAM" id="SSF51445">
    <property type="entry name" value="(Trans)glycosidases"/>
    <property type="match status" value="1"/>
</dbReference>
<dbReference type="FunFam" id="3.20.20.80:FF:000071">
    <property type="entry name" value="Imaginal disc growth factor"/>
    <property type="match status" value="1"/>
</dbReference>
<keyword evidence="7" id="KW-0325">Glycoprotein</keyword>
<keyword evidence="6" id="KW-1015">Disulfide bond</keyword>
<feature type="chain" id="PRO_5042065130" description="GH18 domain-containing protein" evidence="8">
    <location>
        <begin position="23"/>
        <end position="443"/>
    </location>
</feature>
<dbReference type="GO" id="GO:0006032">
    <property type="term" value="P:chitin catabolic process"/>
    <property type="evidence" value="ECO:0007669"/>
    <property type="project" value="TreeGrafter"/>
</dbReference>
<evidence type="ECO:0000256" key="8">
    <source>
        <dbReference type="SAM" id="SignalP"/>
    </source>
</evidence>
<dbReference type="InterPro" id="IPR050314">
    <property type="entry name" value="Glycosyl_Hydrlase_18"/>
</dbReference>
<accession>A0AAD4K4Z1</accession>
<evidence type="ECO:0000256" key="7">
    <source>
        <dbReference type="ARBA" id="ARBA00023180"/>
    </source>
</evidence>
<dbReference type="InterPro" id="IPR001223">
    <property type="entry name" value="Glyco_hydro18_cat"/>
</dbReference>
<dbReference type="Gene3D" id="3.10.50.10">
    <property type="match status" value="1"/>
</dbReference>
<comment type="similarity">
    <text evidence="2">Belongs to the glycosyl hydrolase 18 family. IDGF subfamily.</text>
</comment>
<evidence type="ECO:0000256" key="1">
    <source>
        <dbReference type="ARBA" id="ARBA00004613"/>
    </source>
</evidence>
<feature type="signal peptide" evidence="8">
    <location>
        <begin position="1"/>
        <end position="22"/>
    </location>
</feature>
<dbReference type="EMBL" id="JAJJHW010001127">
    <property type="protein sequence ID" value="KAH8377548.1"/>
    <property type="molecule type" value="Genomic_DNA"/>
</dbReference>
<dbReference type="GO" id="GO:0004568">
    <property type="term" value="F:chitinase activity"/>
    <property type="evidence" value="ECO:0007669"/>
    <property type="project" value="TreeGrafter"/>
</dbReference>
<evidence type="ECO:0000256" key="2">
    <source>
        <dbReference type="ARBA" id="ARBA00006606"/>
    </source>
</evidence>
<dbReference type="InterPro" id="IPR029070">
    <property type="entry name" value="Chitinase_insertion_sf"/>
</dbReference>
<reference evidence="10" key="1">
    <citation type="journal article" date="2021" name="Mol. Ecol. Resour.">
        <title>Phylogenomic analyses of the genus Drosophila reveals genomic signals of climate adaptation.</title>
        <authorList>
            <person name="Li F."/>
            <person name="Rane R.V."/>
            <person name="Luria V."/>
            <person name="Xiong Z."/>
            <person name="Chen J."/>
            <person name="Li Z."/>
            <person name="Catullo R.A."/>
            <person name="Griffin P.C."/>
            <person name="Schiffer M."/>
            <person name="Pearce S."/>
            <person name="Lee S.F."/>
            <person name="McElroy K."/>
            <person name="Stocker A."/>
            <person name="Shirriffs J."/>
            <person name="Cockerell F."/>
            <person name="Coppin C."/>
            <person name="Sgro C.M."/>
            <person name="Karger A."/>
            <person name="Cain J.W."/>
            <person name="Weber J.A."/>
            <person name="Santpere G."/>
            <person name="Kirschner M.W."/>
            <person name="Hoffmann A.A."/>
            <person name="Oakeshott J.G."/>
            <person name="Zhang G."/>
        </authorList>
    </citation>
    <scope>NUCLEOTIDE SEQUENCE</scope>
    <source>
        <strain evidence="10">BGI-SZ-2011g</strain>
    </source>
</reference>
<dbReference type="InterPro" id="IPR015520">
    <property type="entry name" value="IDGF"/>
</dbReference>
<sequence>LNMKLLLLISVIGIHSLSLVQGDPNSKLVCYYDSTSYLRQGLARMDVSDIEYALQFCTHLVYGYAGIHRDTFELHSLNVDLDMFHFKDVIQLRTKFPKLKILLSVGGDHDWDESESNKYINLLEANATMQQDFIDTSMLLLRRNGFDGLDLAFQFPKNKPRKVHGTLGSYWKQFKKLFTGNFIVDPNAEVHKDQYTSLVTKLSRAFTSANLMLTMTVLPNVNSTWYFDVPMLVNYMDFINLAAFDFLTPLRNPEEADYSAPIFFLDEQMRLPHLNIEYQINYWVQNRCPTNKLILGIPGYGRAWKLSKDSGLSGLPVVPATQGAAEGGLQIRSTEGLLSWPEICSKLSQNQTAAYRGENAPLRKVTDLTQKYGNYALRPADDNGAHGVWVSFDGPDFVGIKASYAKSKGLGGMSLFDLSHDDFRGLCTGNKFPILRTIKYLLA</sequence>
<dbReference type="GO" id="GO:0005576">
    <property type="term" value="C:extracellular region"/>
    <property type="evidence" value="ECO:0007669"/>
    <property type="project" value="UniProtKB-SubCell"/>
</dbReference>
<dbReference type="PANTHER" id="PTHR11177:SF235">
    <property type="entry name" value="CHITINASE-LIKE PROTEIN IDGF1-RELATED"/>
    <property type="match status" value="1"/>
</dbReference>
<dbReference type="Gene3D" id="3.20.20.80">
    <property type="entry name" value="Glycosidases"/>
    <property type="match status" value="1"/>
</dbReference>
<keyword evidence="3" id="KW-0217">Developmental protein</keyword>
<name>A0AAD4K4Z1_9MUSC</name>
<comment type="subcellular location">
    <subcellularLocation>
        <location evidence="1">Secreted</location>
    </subcellularLocation>
</comment>